<feature type="chain" id="PRO_5043363247" evidence="2">
    <location>
        <begin position="23"/>
        <end position="340"/>
    </location>
</feature>
<sequence>MDGRPVVVLLVAILGILTHVIAEVVFVPLPIGSPLNIPKSKPFTPFYFSTSFPENKTYTGITISAVCPSACPPSKTTLNVSTNPKLIQEEKFTWQFQGSTSYPGILINSQTVPPFEMGTYYISYESDLDVEVMIVSQGYEAQVDPSWEFTKGENTIIKAVDLTQGSKLFLLSPIALPSSLTSEQAQINQLSNANCEQKEHVVYAVYVSPVNYFEERLDYKQIQKTHQLLSKQYIDTCKLYEKLSRAIFEMSIEELQSLDVQKDIEYTVRIMVFGGGYKEPIAIADPVRGILIHSKPQSKAGITNVPVVSSVVLFVMCIFGFGLALYVDRFKHENVFQDVI</sequence>
<comment type="caution">
    <text evidence="3">The sequence shown here is derived from an EMBL/GenBank/DDBJ whole genome shotgun (WGS) entry which is preliminary data.</text>
</comment>
<keyword evidence="1" id="KW-1133">Transmembrane helix</keyword>
<feature type="signal peptide" evidence="2">
    <location>
        <begin position="1"/>
        <end position="22"/>
    </location>
</feature>
<name>A0AAW2ZML6_9EUKA</name>
<organism evidence="3 4">
    <name type="scientific">Acrasis kona</name>
    <dbReference type="NCBI Taxonomy" id="1008807"/>
    <lineage>
        <taxon>Eukaryota</taxon>
        <taxon>Discoba</taxon>
        <taxon>Heterolobosea</taxon>
        <taxon>Tetramitia</taxon>
        <taxon>Eutetramitia</taxon>
        <taxon>Acrasidae</taxon>
        <taxon>Acrasis</taxon>
    </lineage>
</organism>
<evidence type="ECO:0000313" key="3">
    <source>
        <dbReference type="EMBL" id="KAL0490527.1"/>
    </source>
</evidence>
<feature type="transmembrane region" description="Helical" evidence="1">
    <location>
        <begin position="307"/>
        <end position="327"/>
    </location>
</feature>
<proteinExistence type="predicted"/>
<evidence type="ECO:0000256" key="1">
    <source>
        <dbReference type="SAM" id="Phobius"/>
    </source>
</evidence>
<protein>
    <submittedName>
        <fullName evidence="3">Angel1</fullName>
    </submittedName>
</protein>
<dbReference type="EMBL" id="JAOPGA020001692">
    <property type="protein sequence ID" value="KAL0490527.1"/>
    <property type="molecule type" value="Genomic_DNA"/>
</dbReference>
<gene>
    <name evidence="3" type="ORF">AKO1_003011</name>
</gene>
<dbReference type="AlphaFoldDB" id="A0AAW2ZML6"/>
<accession>A0AAW2ZML6</accession>
<evidence type="ECO:0000313" key="4">
    <source>
        <dbReference type="Proteomes" id="UP001431209"/>
    </source>
</evidence>
<dbReference type="Proteomes" id="UP001431209">
    <property type="component" value="Unassembled WGS sequence"/>
</dbReference>
<keyword evidence="2" id="KW-0732">Signal</keyword>
<evidence type="ECO:0000256" key="2">
    <source>
        <dbReference type="SAM" id="SignalP"/>
    </source>
</evidence>
<keyword evidence="4" id="KW-1185">Reference proteome</keyword>
<keyword evidence="1" id="KW-0812">Transmembrane</keyword>
<reference evidence="3 4" key="1">
    <citation type="submission" date="2024-03" db="EMBL/GenBank/DDBJ databases">
        <title>The Acrasis kona genome and developmental transcriptomes reveal deep origins of eukaryotic multicellular pathways.</title>
        <authorList>
            <person name="Sheikh S."/>
            <person name="Fu C.-J."/>
            <person name="Brown M.W."/>
            <person name="Baldauf S.L."/>
        </authorList>
    </citation>
    <scope>NUCLEOTIDE SEQUENCE [LARGE SCALE GENOMIC DNA]</scope>
    <source>
        <strain evidence="3 4">ATCC MYA-3509</strain>
    </source>
</reference>
<keyword evidence="1" id="KW-0472">Membrane</keyword>